<keyword evidence="1" id="KW-0375">Hydrogen ion transport</keyword>
<protein>
    <recommendedName>
        <fullName evidence="6">DUF350 domain-containing protein</fullName>
    </recommendedName>
</protein>
<reference evidence="5" key="1">
    <citation type="journal article" date="2019" name="Int. J. Syst. Evol. Microbiol.">
        <title>The Global Catalogue of Microorganisms (GCM) 10K type strain sequencing project: providing services to taxonomists for standard genome sequencing and annotation.</title>
        <authorList>
            <consortium name="The Broad Institute Genomics Platform"/>
            <consortium name="The Broad Institute Genome Sequencing Center for Infectious Disease"/>
            <person name="Wu L."/>
            <person name="Ma J."/>
        </authorList>
    </citation>
    <scope>NUCLEOTIDE SEQUENCE [LARGE SCALE GENOMIC DNA]</scope>
    <source>
        <strain evidence="5">IBRC-M 10703</strain>
    </source>
</reference>
<keyword evidence="5" id="KW-1185">Reference proteome</keyword>
<dbReference type="RefSeq" id="WP_379497507.1">
    <property type="nucleotide sequence ID" value="NZ_JBHSAO010000011.1"/>
</dbReference>
<feature type="transmembrane region" description="Helical" evidence="3">
    <location>
        <begin position="112"/>
        <end position="130"/>
    </location>
</feature>
<dbReference type="SUPFAM" id="SSF81333">
    <property type="entry name" value="F1F0 ATP synthase subunit C"/>
    <property type="match status" value="1"/>
</dbReference>
<comment type="caution">
    <text evidence="4">The sequence shown here is derived from an EMBL/GenBank/DDBJ whole genome shotgun (WGS) entry which is preliminary data.</text>
</comment>
<evidence type="ECO:0000313" key="5">
    <source>
        <dbReference type="Proteomes" id="UP001595772"/>
    </source>
</evidence>
<accession>A0ABV8H247</accession>
<dbReference type="InterPro" id="IPR035921">
    <property type="entry name" value="F/V-ATP_Csub_sf"/>
</dbReference>
<dbReference type="Proteomes" id="UP001595772">
    <property type="component" value="Unassembled WGS sequence"/>
</dbReference>
<keyword evidence="3" id="KW-0812">Transmembrane</keyword>
<dbReference type="Gene3D" id="1.20.20.10">
    <property type="entry name" value="F1F0 ATP synthase subunit C"/>
    <property type="match status" value="1"/>
</dbReference>
<evidence type="ECO:0000256" key="3">
    <source>
        <dbReference type="SAM" id="Phobius"/>
    </source>
</evidence>
<gene>
    <name evidence="4" type="ORF">ACFOUV_14530</name>
</gene>
<evidence type="ECO:0000256" key="1">
    <source>
        <dbReference type="ARBA" id="ARBA00022781"/>
    </source>
</evidence>
<evidence type="ECO:0008006" key="6">
    <source>
        <dbReference type="Google" id="ProtNLM"/>
    </source>
</evidence>
<keyword evidence="2" id="KW-0813">Transport</keyword>
<keyword evidence="3" id="KW-1133">Transmembrane helix</keyword>
<sequence length="133" mass="14728">MSPYLFTVAAVIAVIGIMVVFKINIDKMKENPEQFGKAQNNFFIGVALSESIPIILIVFGLINAEPVPMEELYIPAAIVIMMMVFAAFFIFLQRNVDVAEDQKQQVNSFSLIALMLANAIPIIALVMMFINVA</sequence>
<dbReference type="EMBL" id="JBHSAO010000011">
    <property type="protein sequence ID" value="MFC4025007.1"/>
    <property type="molecule type" value="Genomic_DNA"/>
</dbReference>
<keyword evidence="3" id="KW-0472">Membrane</keyword>
<feature type="transmembrane region" description="Helical" evidence="3">
    <location>
        <begin position="74"/>
        <end position="92"/>
    </location>
</feature>
<organism evidence="4 5">
    <name type="scientific">Oceanobacillus longus</name>
    <dbReference type="NCBI Taxonomy" id="930120"/>
    <lineage>
        <taxon>Bacteria</taxon>
        <taxon>Bacillati</taxon>
        <taxon>Bacillota</taxon>
        <taxon>Bacilli</taxon>
        <taxon>Bacillales</taxon>
        <taxon>Bacillaceae</taxon>
        <taxon>Oceanobacillus</taxon>
    </lineage>
</organism>
<name>A0ABV8H247_9BACI</name>
<feature type="transmembrane region" description="Helical" evidence="3">
    <location>
        <begin position="42"/>
        <end position="62"/>
    </location>
</feature>
<keyword evidence="2" id="KW-0406">Ion transport</keyword>
<proteinExistence type="predicted"/>
<evidence type="ECO:0000313" key="4">
    <source>
        <dbReference type="EMBL" id="MFC4025007.1"/>
    </source>
</evidence>
<dbReference type="InterPro" id="IPR038662">
    <property type="entry name" value="ATP_synth_F0_csu_sf"/>
</dbReference>
<evidence type="ECO:0000256" key="2">
    <source>
        <dbReference type="ARBA" id="ARBA00023065"/>
    </source>
</evidence>
<feature type="transmembrane region" description="Helical" evidence="3">
    <location>
        <begin position="6"/>
        <end position="21"/>
    </location>
</feature>